<dbReference type="EMBL" id="JALKII010000002">
    <property type="protein sequence ID" value="MCK0536899.1"/>
    <property type="molecule type" value="Genomic_DNA"/>
</dbReference>
<evidence type="ECO:0000313" key="5">
    <source>
        <dbReference type="Proteomes" id="UP001165524"/>
    </source>
</evidence>
<dbReference type="InterPro" id="IPR050565">
    <property type="entry name" value="LYPA1-2/EST-like"/>
</dbReference>
<dbReference type="PANTHER" id="PTHR10655">
    <property type="entry name" value="LYSOPHOSPHOLIPASE-RELATED"/>
    <property type="match status" value="1"/>
</dbReference>
<organism evidence="4 5">
    <name type="scientific">Alcanivorax quisquiliarum</name>
    <dbReference type="NCBI Taxonomy" id="2933565"/>
    <lineage>
        <taxon>Bacteria</taxon>
        <taxon>Pseudomonadati</taxon>
        <taxon>Pseudomonadota</taxon>
        <taxon>Gammaproteobacteria</taxon>
        <taxon>Oceanospirillales</taxon>
        <taxon>Alcanivoracaceae</taxon>
        <taxon>Alcanivorax</taxon>
    </lineage>
</organism>
<evidence type="ECO:0000259" key="3">
    <source>
        <dbReference type="Pfam" id="PF02230"/>
    </source>
</evidence>
<dbReference type="SUPFAM" id="SSF53474">
    <property type="entry name" value="alpha/beta-Hydrolases"/>
    <property type="match status" value="1"/>
</dbReference>
<keyword evidence="2 4" id="KW-0378">Hydrolase</keyword>
<dbReference type="Proteomes" id="UP001165524">
    <property type="component" value="Unassembled WGS sequence"/>
</dbReference>
<comment type="similarity">
    <text evidence="1">Belongs to the AB hydrolase superfamily. AB hydrolase 2 family.</text>
</comment>
<name>A0ABT0E501_9GAMM</name>
<dbReference type="GO" id="GO:0016787">
    <property type="term" value="F:hydrolase activity"/>
    <property type="evidence" value="ECO:0007669"/>
    <property type="project" value="UniProtKB-KW"/>
</dbReference>
<comment type="caution">
    <text evidence="4">The sequence shown here is derived from an EMBL/GenBank/DDBJ whole genome shotgun (WGS) entry which is preliminary data.</text>
</comment>
<evidence type="ECO:0000256" key="2">
    <source>
        <dbReference type="ARBA" id="ARBA00022801"/>
    </source>
</evidence>
<dbReference type="Gene3D" id="3.40.50.1820">
    <property type="entry name" value="alpha/beta hydrolase"/>
    <property type="match status" value="1"/>
</dbReference>
<protein>
    <submittedName>
        <fullName evidence="4">Alpha/beta hydrolase</fullName>
    </submittedName>
</protein>
<accession>A0ABT0E501</accession>
<dbReference type="RefSeq" id="WP_246948755.1">
    <property type="nucleotide sequence ID" value="NZ_JALKII010000002.1"/>
</dbReference>
<feature type="domain" description="Phospholipase/carboxylesterase/thioesterase" evidence="3">
    <location>
        <begin position="13"/>
        <end position="219"/>
    </location>
</feature>
<dbReference type="InterPro" id="IPR003140">
    <property type="entry name" value="PLipase/COase/thioEstase"/>
</dbReference>
<gene>
    <name evidence="4" type="ORF">MU846_04185</name>
</gene>
<dbReference type="Pfam" id="PF02230">
    <property type="entry name" value="Abhydrolase_2"/>
    <property type="match status" value="1"/>
</dbReference>
<proteinExistence type="inferred from homology"/>
<evidence type="ECO:0000313" key="4">
    <source>
        <dbReference type="EMBL" id="MCK0536899.1"/>
    </source>
</evidence>
<reference evidence="4" key="1">
    <citation type="submission" date="2022-04" db="EMBL/GenBank/DDBJ databases">
        <title>Alcanivorax sp. CY1518 draft genome sequence.</title>
        <authorList>
            <person name="Zhao G."/>
            <person name="An M."/>
        </authorList>
    </citation>
    <scope>NUCLEOTIDE SEQUENCE</scope>
    <source>
        <strain evidence="4">CY1518</strain>
    </source>
</reference>
<keyword evidence="5" id="KW-1185">Reference proteome</keyword>
<dbReference type="InterPro" id="IPR029058">
    <property type="entry name" value="AB_hydrolase_fold"/>
</dbReference>
<sequence>MTLLQPLLPCVEINPDEPATAAVIWLHGLGADGHDFEPIVPALKLPASMPVRFVFPHAPAIPVTINGGVTMPAWFDILEANIERRIDEVGLLQSADAITALIERERERGVAAERIVIAGFSQGGAVAFEAALRYPQPLGGLLAMSCYFATERSVQRHPANASLPIEIHHGTRDHVVPESLGLHAAKVLGDLNYPVTLRRYVMEHEVCPEQVADISQWLRRILR</sequence>
<dbReference type="PANTHER" id="PTHR10655:SF17">
    <property type="entry name" value="LYSOPHOSPHOLIPASE-LIKE PROTEIN 1"/>
    <property type="match status" value="1"/>
</dbReference>
<evidence type="ECO:0000256" key="1">
    <source>
        <dbReference type="ARBA" id="ARBA00006499"/>
    </source>
</evidence>